<feature type="region of interest" description="Disordered" evidence="1">
    <location>
        <begin position="112"/>
        <end position="139"/>
    </location>
</feature>
<dbReference type="AlphaFoldDB" id="A0A7I4YXH2"/>
<accession>A0A7I4YXH2</accession>
<reference evidence="3" key="1">
    <citation type="submission" date="2020-12" db="UniProtKB">
        <authorList>
            <consortium name="WormBaseParasite"/>
        </authorList>
    </citation>
    <scope>IDENTIFICATION</scope>
    <source>
        <strain evidence="3">MHco3</strain>
    </source>
</reference>
<organism evidence="2 3">
    <name type="scientific">Haemonchus contortus</name>
    <name type="common">Barber pole worm</name>
    <dbReference type="NCBI Taxonomy" id="6289"/>
    <lineage>
        <taxon>Eukaryota</taxon>
        <taxon>Metazoa</taxon>
        <taxon>Ecdysozoa</taxon>
        <taxon>Nematoda</taxon>
        <taxon>Chromadorea</taxon>
        <taxon>Rhabditida</taxon>
        <taxon>Rhabditina</taxon>
        <taxon>Rhabditomorpha</taxon>
        <taxon>Strongyloidea</taxon>
        <taxon>Trichostrongylidae</taxon>
        <taxon>Haemonchus</taxon>
    </lineage>
</organism>
<evidence type="ECO:0000313" key="3">
    <source>
        <dbReference type="WBParaSite" id="HCON_00146900-00001"/>
    </source>
</evidence>
<proteinExistence type="predicted"/>
<dbReference type="OrthoDB" id="5840675at2759"/>
<feature type="compositionally biased region" description="Low complexity" evidence="1">
    <location>
        <begin position="121"/>
        <end position="139"/>
    </location>
</feature>
<dbReference type="Proteomes" id="UP000025227">
    <property type="component" value="Unplaced"/>
</dbReference>
<dbReference type="WBParaSite" id="HCON_00146900-00001">
    <property type="protein sequence ID" value="HCON_00146900-00001"/>
    <property type="gene ID" value="HCON_00146900"/>
</dbReference>
<name>A0A7I4YXH2_HAECO</name>
<keyword evidence="2" id="KW-1185">Reference proteome</keyword>
<sequence>MSLQPFLLKNVKQKLTRQLNALNGLLFEAQEFEEPWRFPTQAQELEMFLISKEIVVKNLMSQLEQRKNDISDYYAECNQSINDILEEEVKADIEQQFDEYWQGKRGEELLSRAEDFKRTRTPATTTTASTTTTTTASPRTTSIQFRRTSTANTRRRGPIIDAWQNSKDSRSYRRHWLNEEQDRHDPSSLPPYVPATHKRLLMVPRDGSDVAVVDISAIYRKTLVWSLESTHKRFSYRPQERQSVTFASWLA</sequence>
<evidence type="ECO:0000313" key="2">
    <source>
        <dbReference type="Proteomes" id="UP000025227"/>
    </source>
</evidence>
<protein>
    <submittedName>
        <fullName evidence="3">ING domain-containing protein</fullName>
    </submittedName>
</protein>
<evidence type="ECO:0000256" key="1">
    <source>
        <dbReference type="SAM" id="MobiDB-lite"/>
    </source>
</evidence>